<evidence type="ECO:0000313" key="1">
    <source>
        <dbReference type="Proteomes" id="UP000887580"/>
    </source>
</evidence>
<dbReference type="WBParaSite" id="PS1159_v2.g8464.t1">
    <property type="protein sequence ID" value="PS1159_v2.g8464.t1"/>
    <property type="gene ID" value="PS1159_v2.g8464"/>
</dbReference>
<name>A0AC35GT18_9BILA</name>
<protein>
    <submittedName>
        <fullName evidence="2">Uncharacterized protein</fullName>
    </submittedName>
</protein>
<organism evidence="1 2">
    <name type="scientific">Panagrolaimus sp. PS1159</name>
    <dbReference type="NCBI Taxonomy" id="55785"/>
    <lineage>
        <taxon>Eukaryota</taxon>
        <taxon>Metazoa</taxon>
        <taxon>Ecdysozoa</taxon>
        <taxon>Nematoda</taxon>
        <taxon>Chromadorea</taxon>
        <taxon>Rhabditida</taxon>
        <taxon>Tylenchina</taxon>
        <taxon>Panagrolaimomorpha</taxon>
        <taxon>Panagrolaimoidea</taxon>
        <taxon>Panagrolaimidae</taxon>
        <taxon>Panagrolaimus</taxon>
    </lineage>
</organism>
<accession>A0AC35GT18</accession>
<reference evidence="2" key="1">
    <citation type="submission" date="2022-11" db="UniProtKB">
        <authorList>
            <consortium name="WormBaseParasite"/>
        </authorList>
    </citation>
    <scope>IDENTIFICATION</scope>
</reference>
<proteinExistence type="predicted"/>
<sequence length="121" mass="13485">MNFFVFYFFSIILSCYALELTFLTFDKTKPVRNLEVDCGIWSAWSCICCGGCSTQQCIRTCQPTNANGCGIKTCDGNATTIETTPCTSPSQTCKFPLPVCCEGQQAYVNKKARARWCKLKN</sequence>
<evidence type="ECO:0000313" key="2">
    <source>
        <dbReference type="WBParaSite" id="PS1159_v2.g8464.t1"/>
    </source>
</evidence>
<dbReference type="Proteomes" id="UP000887580">
    <property type="component" value="Unplaced"/>
</dbReference>